<name>A0A8A1LKK8_AJEC8</name>
<accession>A0A8A1LKK8</accession>
<dbReference type="AlphaFoldDB" id="A0A8A1LKK8"/>
<organism evidence="1 2">
    <name type="scientific">Ajellomyces capsulatus (strain H88)</name>
    <name type="common">Darling's disease fungus</name>
    <name type="synonym">Histoplasma capsulatum</name>
    <dbReference type="NCBI Taxonomy" id="544711"/>
    <lineage>
        <taxon>Eukaryota</taxon>
        <taxon>Fungi</taxon>
        <taxon>Dikarya</taxon>
        <taxon>Ascomycota</taxon>
        <taxon>Pezizomycotina</taxon>
        <taxon>Eurotiomycetes</taxon>
        <taxon>Eurotiomycetidae</taxon>
        <taxon>Onygenales</taxon>
        <taxon>Ajellomycetaceae</taxon>
        <taxon>Histoplasma</taxon>
    </lineage>
</organism>
<reference evidence="1" key="1">
    <citation type="submission" date="2021-01" db="EMBL/GenBank/DDBJ databases">
        <title>Chromosome-level genome assembly of a human fungal pathogen reveals clustering of transcriptionally co-regulated genes.</title>
        <authorList>
            <person name="Voorhies M."/>
            <person name="Cohen S."/>
            <person name="Shea T.P."/>
            <person name="Petrus S."/>
            <person name="Munoz J.F."/>
            <person name="Poplawski S."/>
            <person name="Goldman W.E."/>
            <person name="Michael T."/>
            <person name="Cuomo C.A."/>
            <person name="Sil A."/>
            <person name="Beyhan S."/>
        </authorList>
    </citation>
    <scope>NUCLEOTIDE SEQUENCE</scope>
    <source>
        <strain evidence="1">H88</strain>
    </source>
</reference>
<evidence type="ECO:0000313" key="2">
    <source>
        <dbReference type="Proteomes" id="UP000663419"/>
    </source>
</evidence>
<dbReference type="EMBL" id="CP069104">
    <property type="protein sequence ID" value="QSS54539.1"/>
    <property type="molecule type" value="Genomic_DNA"/>
</dbReference>
<protein>
    <submittedName>
        <fullName evidence="1">Uncharacterized protein</fullName>
    </submittedName>
</protein>
<gene>
    <name evidence="1" type="ORF">I7I53_02112</name>
</gene>
<dbReference type="Proteomes" id="UP000663419">
    <property type="component" value="Chromosome 3"/>
</dbReference>
<evidence type="ECO:0000313" key="1">
    <source>
        <dbReference type="EMBL" id="QSS54539.1"/>
    </source>
</evidence>
<dbReference type="VEuPathDB" id="FungiDB:I7I53_02112"/>
<proteinExistence type="predicted"/>
<sequence>MSVVVRSLSLSLMTLFLSAFSHSRLTLLVVRPTKVVSPSSHLSRLRRFSRQGRQHAVLLS</sequence>